<gene>
    <name evidence="10" type="primary">lepB</name>
    <name evidence="10" type="ORF">FOE67_11630</name>
</gene>
<comment type="catalytic activity">
    <reaction evidence="1 7">
        <text>Cleavage of hydrophobic, N-terminal signal or leader sequences from secreted and periplasmic proteins.</text>
        <dbReference type="EC" id="3.4.21.89"/>
    </reaction>
</comment>
<accession>A0A7W3T3A6</accession>
<proteinExistence type="inferred from homology"/>
<dbReference type="PROSITE" id="PS00761">
    <property type="entry name" value="SPASE_I_3"/>
    <property type="match status" value="1"/>
</dbReference>
<dbReference type="InterPro" id="IPR000223">
    <property type="entry name" value="Pept_S26A_signal_pept_1"/>
</dbReference>
<evidence type="ECO:0000256" key="7">
    <source>
        <dbReference type="RuleBase" id="RU362042"/>
    </source>
</evidence>
<dbReference type="CDD" id="cd06530">
    <property type="entry name" value="S26_SPase_I"/>
    <property type="match status" value="1"/>
</dbReference>
<feature type="active site" evidence="6">
    <location>
        <position position="160"/>
    </location>
</feature>
<dbReference type="PANTHER" id="PTHR43390">
    <property type="entry name" value="SIGNAL PEPTIDASE I"/>
    <property type="match status" value="1"/>
</dbReference>
<evidence type="ECO:0000259" key="9">
    <source>
        <dbReference type="Pfam" id="PF10502"/>
    </source>
</evidence>
<keyword evidence="7" id="KW-0812">Transmembrane</keyword>
<evidence type="ECO:0000256" key="5">
    <source>
        <dbReference type="ARBA" id="ARBA00022801"/>
    </source>
</evidence>
<sequence length="263" mass="27618">MGPRSRSVASTGLPADRSATGSGPKAAGNAPGGRNVDPAGDASPGRAGGPRRASGRGRRLRAPLIGGSLVVFLLIGSYVAQPFVIPSRSMQTTLEVGDRVLVNKLAYRFGGEIRRGDVVVFDGTGVFSGEGDPTGPLARTVRTLASSVGIGRAPGDDYVKRVIGLGGDRVRCCDERGRIEINDVPLDEPWLRPGETPSEVEFDIRVPEGRLWVMGDHRSDSVDSRDLLGRPGGGTVPEDRVIGRAEAVVWPPARHASLRVSGG</sequence>
<keyword evidence="7" id="KW-1133">Transmembrane helix</keyword>
<comment type="subcellular location">
    <subcellularLocation>
        <location evidence="2">Cell membrane</location>
        <topology evidence="2">Single-pass type II membrane protein</topology>
    </subcellularLocation>
    <subcellularLocation>
        <location evidence="7">Membrane</location>
        <topology evidence="7">Single-pass type II membrane protein</topology>
    </subcellularLocation>
</comment>
<dbReference type="GO" id="GO:0004252">
    <property type="term" value="F:serine-type endopeptidase activity"/>
    <property type="evidence" value="ECO:0007669"/>
    <property type="project" value="InterPro"/>
</dbReference>
<dbReference type="EC" id="3.4.21.89" evidence="4 7"/>
<dbReference type="InterPro" id="IPR019533">
    <property type="entry name" value="Peptidase_S26"/>
</dbReference>
<dbReference type="GO" id="GO:0005886">
    <property type="term" value="C:plasma membrane"/>
    <property type="evidence" value="ECO:0007669"/>
    <property type="project" value="UniProtKB-SubCell"/>
</dbReference>
<dbReference type="Proteomes" id="UP000530234">
    <property type="component" value="Unassembled WGS sequence"/>
</dbReference>
<organism evidence="10 11">
    <name type="scientific">Streptomyces calidiresistens</name>
    <dbReference type="NCBI Taxonomy" id="1485586"/>
    <lineage>
        <taxon>Bacteria</taxon>
        <taxon>Bacillati</taxon>
        <taxon>Actinomycetota</taxon>
        <taxon>Actinomycetes</taxon>
        <taxon>Kitasatosporales</taxon>
        <taxon>Streptomycetaceae</taxon>
        <taxon>Streptomyces</taxon>
    </lineage>
</organism>
<name>A0A7W3T3A6_9ACTN</name>
<keyword evidence="11" id="KW-1185">Reference proteome</keyword>
<dbReference type="EMBL" id="VKHS01000228">
    <property type="protein sequence ID" value="MBB0230147.1"/>
    <property type="molecule type" value="Genomic_DNA"/>
</dbReference>
<evidence type="ECO:0000256" key="8">
    <source>
        <dbReference type="SAM" id="MobiDB-lite"/>
    </source>
</evidence>
<feature type="domain" description="Peptidase S26" evidence="9">
    <location>
        <begin position="66"/>
        <end position="250"/>
    </location>
</feature>
<dbReference type="PANTHER" id="PTHR43390:SF1">
    <property type="entry name" value="CHLOROPLAST PROCESSING PEPTIDASE"/>
    <property type="match status" value="1"/>
</dbReference>
<evidence type="ECO:0000256" key="1">
    <source>
        <dbReference type="ARBA" id="ARBA00000677"/>
    </source>
</evidence>
<dbReference type="AlphaFoldDB" id="A0A7W3T3A6"/>
<evidence type="ECO:0000256" key="4">
    <source>
        <dbReference type="ARBA" id="ARBA00013208"/>
    </source>
</evidence>
<feature type="transmembrane region" description="Helical" evidence="7">
    <location>
        <begin position="60"/>
        <end position="80"/>
    </location>
</feature>
<dbReference type="Pfam" id="PF10502">
    <property type="entry name" value="Peptidase_S26"/>
    <property type="match status" value="1"/>
</dbReference>
<dbReference type="PRINTS" id="PR00727">
    <property type="entry name" value="LEADERPTASE"/>
</dbReference>
<feature type="active site" evidence="6">
    <location>
        <position position="89"/>
    </location>
</feature>
<keyword evidence="5 7" id="KW-0378">Hydrolase</keyword>
<feature type="region of interest" description="Disordered" evidence="8">
    <location>
        <begin position="1"/>
        <end position="59"/>
    </location>
</feature>
<dbReference type="Gene3D" id="2.10.109.10">
    <property type="entry name" value="Umud Fragment, subunit A"/>
    <property type="match status" value="1"/>
</dbReference>
<evidence type="ECO:0000313" key="11">
    <source>
        <dbReference type="Proteomes" id="UP000530234"/>
    </source>
</evidence>
<dbReference type="InterPro" id="IPR036286">
    <property type="entry name" value="LexA/Signal_pep-like_sf"/>
</dbReference>
<keyword evidence="7" id="KW-0472">Membrane</keyword>
<reference evidence="11" key="1">
    <citation type="submission" date="2019-10" db="EMBL/GenBank/DDBJ databases">
        <title>Streptomyces sp. nov., a novel actinobacterium isolated from alkaline environment.</title>
        <authorList>
            <person name="Golinska P."/>
        </authorList>
    </citation>
    <scope>NUCLEOTIDE SEQUENCE [LARGE SCALE GENOMIC DNA]</scope>
    <source>
        <strain evidence="11">DSM 42108</strain>
    </source>
</reference>
<dbReference type="SUPFAM" id="SSF51306">
    <property type="entry name" value="LexA/Signal peptidase"/>
    <property type="match status" value="1"/>
</dbReference>
<dbReference type="GO" id="GO:0009003">
    <property type="term" value="F:signal peptidase activity"/>
    <property type="evidence" value="ECO:0007669"/>
    <property type="project" value="UniProtKB-EC"/>
</dbReference>
<comment type="caution">
    <text evidence="10">The sequence shown here is derived from an EMBL/GenBank/DDBJ whole genome shotgun (WGS) entry which is preliminary data.</text>
</comment>
<keyword evidence="7" id="KW-0645">Protease</keyword>
<dbReference type="InterPro" id="IPR019758">
    <property type="entry name" value="Pept_S26A_signal_pept_1_CS"/>
</dbReference>
<evidence type="ECO:0000313" key="10">
    <source>
        <dbReference type="EMBL" id="MBB0230147.1"/>
    </source>
</evidence>
<evidence type="ECO:0000256" key="6">
    <source>
        <dbReference type="PIRSR" id="PIRSR600223-1"/>
    </source>
</evidence>
<evidence type="ECO:0000256" key="2">
    <source>
        <dbReference type="ARBA" id="ARBA00004401"/>
    </source>
</evidence>
<evidence type="ECO:0000256" key="3">
    <source>
        <dbReference type="ARBA" id="ARBA00009370"/>
    </source>
</evidence>
<protein>
    <recommendedName>
        <fullName evidence="4 7">Signal peptidase I</fullName>
        <ecNumber evidence="4 7">3.4.21.89</ecNumber>
    </recommendedName>
</protein>
<comment type="similarity">
    <text evidence="3 7">Belongs to the peptidase S26 family.</text>
</comment>
<dbReference type="GO" id="GO:0006465">
    <property type="term" value="P:signal peptide processing"/>
    <property type="evidence" value="ECO:0007669"/>
    <property type="project" value="InterPro"/>
</dbReference>
<dbReference type="NCBIfam" id="TIGR02227">
    <property type="entry name" value="sigpep_I_bact"/>
    <property type="match status" value="1"/>
</dbReference>